<proteinExistence type="inferred from homology"/>
<dbReference type="RefSeq" id="WP_115518269.1">
    <property type="nucleotide sequence ID" value="NZ_QRGO01000002.1"/>
</dbReference>
<dbReference type="InterPro" id="IPR009003">
    <property type="entry name" value="Peptidase_S1_PA"/>
</dbReference>
<dbReference type="SUPFAM" id="SSF50494">
    <property type="entry name" value="Trypsin-like serine proteases"/>
    <property type="match status" value="1"/>
</dbReference>
<dbReference type="Proteomes" id="UP000263993">
    <property type="component" value="Unassembled WGS sequence"/>
</dbReference>
<feature type="chain" id="PRO_5016771215" evidence="3">
    <location>
        <begin position="19"/>
        <end position="250"/>
    </location>
</feature>
<dbReference type="InterPro" id="IPR043504">
    <property type="entry name" value="Peptidase_S1_PA_chymotrypsin"/>
</dbReference>
<evidence type="ECO:0000256" key="2">
    <source>
        <dbReference type="ARBA" id="ARBA00023157"/>
    </source>
</evidence>
<dbReference type="InterPro" id="IPR001314">
    <property type="entry name" value="Peptidase_S1A"/>
</dbReference>
<dbReference type="SMART" id="SM00020">
    <property type="entry name" value="Tryp_SPc"/>
    <property type="match status" value="1"/>
</dbReference>
<dbReference type="EMBL" id="QRGO01000002">
    <property type="protein sequence ID" value="RDV02148.1"/>
    <property type="molecule type" value="Genomic_DNA"/>
</dbReference>
<feature type="signal peptide" evidence="3">
    <location>
        <begin position="1"/>
        <end position="18"/>
    </location>
</feature>
<dbReference type="PANTHER" id="PTHR24276:SF98">
    <property type="entry name" value="FI18310P1-RELATED"/>
    <property type="match status" value="1"/>
</dbReference>
<reference evidence="6" key="1">
    <citation type="submission" date="2018-08" db="EMBL/GenBank/DDBJ databases">
        <authorList>
            <person name="Kim S.-J."/>
            <person name="Jung G.-Y."/>
        </authorList>
    </citation>
    <scope>NUCLEOTIDE SEQUENCE [LARGE SCALE GENOMIC DNA]</scope>
    <source>
        <strain evidence="6">GY_H</strain>
    </source>
</reference>
<dbReference type="GO" id="GO:0004252">
    <property type="term" value="F:serine-type endopeptidase activity"/>
    <property type="evidence" value="ECO:0007669"/>
    <property type="project" value="InterPro"/>
</dbReference>
<accession>A0A371B3I2</accession>
<evidence type="ECO:0000256" key="1">
    <source>
        <dbReference type="ARBA" id="ARBA00007664"/>
    </source>
</evidence>
<dbReference type="PROSITE" id="PS00134">
    <property type="entry name" value="TRYPSIN_HIS"/>
    <property type="match status" value="1"/>
</dbReference>
<evidence type="ECO:0000256" key="3">
    <source>
        <dbReference type="SAM" id="SignalP"/>
    </source>
</evidence>
<evidence type="ECO:0000259" key="4">
    <source>
        <dbReference type="PROSITE" id="PS50240"/>
    </source>
</evidence>
<dbReference type="GO" id="GO:0006508">
    <property type="term" value="P:proteolysis"/>
    <property type="evidence" value="ECO:0007669"/>
    <property type="project" value="InterPro"/>
</dbReference>
<dbReference type="Gene3D" id="2.40.10.10">
    <property type="entry name" value="Trypsin-like serine proteases"/>
    <property type="match status" value="1"/>
</dbReference>
<gene>
    <name evidence="5" type="ORF">DXH78_16255</name>
</gene>
<comment type="caution">
    <text evidence="5">The sequence shown here is derived from an EMBL/GenBank/DDBJ whole genome shotgun (WGS) entry which is preliminary data.</text>
</comment>
<evidence type="ECO:0000313" key="5">
    <source>
        <dbReference type="EMBL" id="RDV02148.1"/>
    </source>
</evidence>
<dbReference type="OrthoDB" id="267336at2"/>
<dbReference type="InterPro" id="IPR050430">
    <property type="entry name" value="Peptidase_S1"/>
</dbReference>
<dbReference type="AlphaFoldDB" id="A0A371B3I2"/>
<feature type="domain" description="Peptidase S1" evidence="4">
    <location>
        <begin position="7"/>
        <end position="242"/>
    </location>
</feature>
<dbReference type="PROSITE" id="PS50240">
    <property type="entry name" value="TRYPSIN_DOM"/>
    <property type="match status" value="1"/>
</dbReference>
<organism evidence="5 6">
    <name type="scientific">Undibacter mobilis</name>
    <dbReference type="NCBI Taxonomy" id="2292256"/>
    <lineage>
        <taxon>Bacteria</taxon>
        <taxon>Pseudomonadati</taxon>
        <taxon>Pseudomonadota</taxon>
        <taxon>Alphaproteobacteria</taxon>
        <taxon>Hyphomicrobiales</taxon>
        <taxon>Nitrobacteraceae</taxon>
        <taxon>Undibacter</taxon>
    </lineage>
</organism>
<evidence type="ECO:0000313" key="6">
    <source>
        <dbReference type="Proteomes" id="UP000263993"/>
    </source>
</evidence>
<sequence length="250" mass="25443">MRPAVTLISALLATPAFAISGNAPPASGFAVRSLVMLVDSRGGLCTGTAIARDLVLTAAHCVARPATYRVRLSKDGGITDVEATRSHPGFNMANYVANRATADVALVKLKTPLPLSVVPAALGGTRRVTVGETMIVAGFGAVRDNNETGIGQPRMAPLVVTGQPGSLQIRLQDPATRNASAGLGSCTGDSGGPAFGRKDADDGEVMAVVSWSTAPKNEAGCGGLTGLTPLLNYRAWIVDTAAKLGSPLAP</sequence>
<dbReference type="Pfam" id="PF00089">
    <property type="entry name" value="Trypsin"/>
    <property type="match status" value="1"/>
</dbReference>
<dbReference type="InterPro" id="IPR018114">
    <property type="entry name" value="TRYPSIN_HIS"/>
</dbReference>
<keyword evidence="2" id="KW-1015">Disulfide bond</keyword>
<name>A0A371B3I2_9BRAD</name>
<protein>
    <submittedName>
        <fullName evidence="5">S1 family peptidase</fullName>
    </submittedName>
</protein>
<keyword evidence="6" id="KW-1185">Reference proteome</keyword>
<comment type="similarity">
    <text evidence="1">Belongs to the peptidase S1 family.</text>
</comment>
<dbReference type="PRINTS" id="PR00722">
    <property type="entry name" value="CHYMOTRYPSIN"/>
</dbReference>
<keyword evidence="3" id="KW-0732">Signal</keyword>
<dbReference type="PANTHER" id="PTHR24276">
    <property type="entry name" value="POLYSERASE-RELATED"/>
    <property type="match status" value="1"/>
</dbReference>
<dbReference type="InterPro" id="IPR001254">
    <property type="entry name" value="Trypsin_dom"/>
</dbReference>